<reference evidence="1 2" key="1">
    <citation type="journal article" date="2018" name="J. Microbiol.">
        <title>Salicibibacter kimchii gen. nov., sp. nov., a moderately halophilic and alkalitolerant bacterium in the family Bacillaceae, isolated from kimchi.</title>
        <authorList>
            <person name="Jang J.Y."/>
            <person name="Oh Y.J."/>
            <person name="Lim S.K."/>
            <person name="Park H.K."/>
            <person name="Lee C."/>
            <person name="Kim J.Y."/>
            <person name="Lee M.A."/>
            <person name="Choi H.J."/>
        </authorList>
    </citation>
    <scope>NUCLEOTIDE SEQUENCE [LARGE SCALE GENOMIC DNA]</scope>
    <source>
        <strain evidence="1 2">NKC1-1</strain>
    </source>
</reference>
<sequence length="63" mass="7331">MSVAITDPITGFLYLLDRKKQLEALYKMLAEPLLWLYIIMIDPKYHTGSRLNLGPAFHSVYIF</sequence>
<dbReference type="KEGG" id="rue:DT065_11545"/>
<evidence type="ECO:0000313" key="2">
    <source>
        <dbReference type="Proteomes" id="UP000252100"/>
    </source>
</evidence>
<gene>
    <name evidence="1" type="ORF">DT065_11545</name>
</gene>
<dbReference type="AlphaFoldDB" id="A0A345C063"/>
<dbReference type="Proteomes" id="UP000252100">
    <property type="component" value="Chromosome"/>
</dbReference>
<name>A0A345C063_9BACI</name>
<keyword evidence="2" id="KW-1185">Reference proteome</keyword>
<dbReference type="EMBL" id="CP031092">
    <property type="protein sequence ID" value="AXF56594.1"/>
    <property type="molecule type" value="Genomic_DNA"/>
</dbReference>
<accession>A0A345C063</accession>
<evidence type="ECO:0000313" key="1">
    <source>
        <dbReference type="EMBL" id="AXF56594.1"/>
    </source>
</evidence>
<protein>
    <submittedName>
        <fullName evidence="1">Uncharacterized protein</fullName>
    </submittedName>
</protein>
<proteinExistence type="predicted"/>
<organism evidence="1 2">
    <name type="scientific">Salicibibacter kimchii</name>
    <dbReference type="NCBI Taxonomy" id="2099786"/>
    <lineage>
        <taxon>Bacteria</taxon>
        <taxon>Bacillati</taxon>
        <taxon>Bacillota</taxon>
        <taxon>Bacilli</taxon>
        <taxon>Bacillales</taxon>
        <taxon>Bacillaceae</taxon>
        <taxon>Salicibibacter</taxon>
    </lineage>
</organism>